<name>A0ABQ1M8D1_9PROT</name>
<dbReference type="RefSeq" id="WP_188426698.1">
    <property type="nucleotide sequence ID" value="NZ_BMCH01000005.1"/>
</dbReference>
<organism evidence="2 3">
    <name type="scientific">Asaia siamensis</name>
    <dbReference type="NCBI Taxonomy" id="110479"/>
    <lineage>
        <taxon>Bacteria</taxon>
        <taxon>Pseudomonadati</taxon>
        <taxon>Pseudomonadota</taxon>
        <taxon>Alphaproteobacteria</taxon>
        <taxon>Acetobacterales</taxon>
        <taxon>Acetobacteraceae</taxon>
        <taxon>Asaia</taxon>
    </lineage>
</organism>
<dbReference type="EMBL" id="BMCH01000005">
    <property type="protein sequence ID" value="GGC34991.1"/>
    <property type="molecule type" value="Genomic_DNA"/>
</dbReference>
<feature type="chain" id="PRO_5045868488" description="YfdX protein" evidence="1">
    <location>
        <begin position="22"/>
        <end position="225"/>
    </location>
</feature>
<evidence type="ECO:0000313" key="2">
    <source>
        <dbReference type="EMBL" id="GGC34991.1"/>
    </source>
</evidence>
<accession>A0ABQ1M8D1</accession>
<evidence type="ECO:0000256" key="1">
    <source>
        <dbReference type="SAM" id="SignalP"/>
    </source>
</evidence>
<dbReference type="InterPro" id="IPR021236">
    <property type="entry name" value="Uncharacterised_YfdX"/>
</dbReference>
<sequence>MRRLFIAGTALFTFAAVPALAASPQRMADKDFARLSKDGQKAFADIVQAQQALGNNQNGQAQSLINDAQIRLTKAAKDNRAFLKAQDAMQPAPSHAAPKRAVITGVEVHWLPIGGEYAVTEALAPEKQTALAQANTHLKTGDTKLVNQDLQVVGTDVQYVVALAPLEMVSGDINRASVFMDGGDAKMATEALQNALDSVLFVSDSVVVTAQPATAPAHKTSHKKS</sequence>
<feature type="signal peptide" evidence="1">
    <location>
        <begin position="1"/>
        <end position="21"/>
    </location>
</feature>
<reference evidence="3" key="1">
    <citation type="journal article" date="2019" name="Int. J. Syst. Evol. Microbiol.">
        <title>The Global Catalogue of Microorganisms (GCM) 10K type strain sequencing project: providing services to taxonomists for standard genome sequencing and annotation.</title>
        <authorList>
            <consortium name="The Broad Institute Genomics Platform"/>
            <consortium name="The Broad Institute Genome Sequencing Center for Infectious Disease"/>
            <person name="Wu L."/>
            <person name="Ma J."/>
        </authorList>
    </citation>
    <scope>NUCLEOTIDE SEQUENCE [LARGE SCALE GENOMIC DNA]</scope>
    <source>
        <strain evidence="3">CCM 7132</strain>
    </source>
</reference>
<proteinExistence type="predicted"/>
<gene>
    <name evidence="2" type="ORF">GCM10007207_20620</name>
</gene>
<keyword evidence="1" id="KW-0732">Signal</keyword>
<protein>
    <recommendedName>
        <fullName evidence="4">YfdX protein</fullName>
    </recommendedName>
</protein>
<comment type="caution">
    <text evidence="2">The sequence shown here is derived from an EMBL/GenBank/DDBJ whole genome shotgun (WGS) entry which is preliminary data.</text>
</comment>
<evidence type="ECO:0000313" key="3">
    <source>
        <dbReference type="Proteomes" id="UP000637769"/>
    </source>
</evidence>
<dbReference type="Gene3D" id="6.10.250.2140">
    <property type="match status" value="1"/>
</dbReference>
<dbReference type="Proteomes" id="UP000637769">
    <property type="component" value="Unassembled WGS sequence"/>
</dbReference>
<keyword evidence="3" id="KW-1185">Reference proteome</keyword>
<dbReference type="Pfam" id="PF10938">
    <property type="entry name" value="YfdX"/>
    <property type="match status" value="1"/>
</dbReference>
<dbReference type="Gene3D" id="1.20.120.1940">
    <property type="entry name" value="YfdX protein domain"/>
    <property type="match status" value="1"/>
</dbReference>
<evidence type="ECO:0008006" key="4">
    <source>
        <dbReference type="Google" id="ProtNLM"/>
    </source>
</evidence>